<dbReference type="UniPathway" id="UPA00050">
    <property type="reaction ID" value="UER00063"/>
</dbReference>
<dbReference type="InterPro" id="IPR005106">
    <property type="entry name" value="Asp/hSer_DH_NAD-bd"/>
</dbReference>
<comment type="pathway">
    <text evidence="2">Amino-acid biosynthesis; L-methionine biosynthesis via de novo pathway; L-homoserine from L-aspartate: step 3/3.</text>
</comment>
<evidence type="ECO:0000256" key="3">
    <source>
        <dbReference type="ARBA" id="ARBA00006753"/>
    </source>
</evidence>
<keyword evidence="7" id="KW-0791">Threonine biosynthesis</keyword>
<evidence type="ECO:0000256" key="4">
    <source>
        <dbReference type="ARBA" id="ARBA00013213"/>
    </source>
</evidence>
<dbReference type="InterPro" id="IPR001342">
    <property type="entry name" value="HDH_cat"/>
</dbReference>
<evidence type="ECO:0000313" key="11">
    <source>
        <dbReference type="EMBL" id="HHE54627.1"/>
    </source>
</evidence>
<protein>
    <recommendedName>
        <fullName evidence="5">Homoserine dehydrogenase</fullName>
        <ecNumber evidence="4">1.1.1.3</ecNumber>
    </recommendedName>
</protein>
<dbReference type="Proteomes" id="UP000886111">
    <property type="component" value="Unassembled WGS sequence"/>
</dbReference>
<dbReference type="FunFam" id="3.30.360.10:FF:000005">
    <property type="entry name" value="Homoserine dehydrogenase"/>
    <property type="match status" value="1"/>
</dbReference>
<name>A0A7V5LIE2_CALAY</name>
<evidence type="ECO:0000256" key="2">
    <source>
        <dbReference type="ARBA" id="ARBA00005062"/>
    </source>
</evidence>
<keyword evidence="6" id="KW-0028">Amino-acid biosynthesis</keyword>
<dbReference type="GO" id="GO:0009088">
    <property type="term" value="P:threonine biosynthetic process"/>
    <property type="evidence" value="ECO:0007669"/>
    <property type="project" value="UniProtKB-UniPathway"/>
</dbReference>
<keyword evidence="8 11" id="KW-0560">Oxidoreductase</keyword>
<dbReference type="Gene3D" id="3.30.70.260">
    <property type="match status" value="1"/>
</dbReference>
<dbReference type="EMBL" id="DRTD01000182">
    <property type="protein sequence ID" value="HHE54627.1"/>
    <property type="molecule type" value="Genomic_DNA"/>
</dbReference>
<organism evidence="11">
    <name type="scientific">Caldithrix abyssi</name>
    <dbReference type="NCBI Taxonomy" id="187145"/>
    <lineage>
        <taxon>Bacteria</taxon>
        <taxon>Pseudomonadati</taxon>
        <taxon>Calditrichota</taxon>
        <taxon>Calditrichia</taxon>
        <taxon>Calditrichales</taxon>
        <taxon>Calditrichaceae</taxon>
        <taxon>Caldithrix</taxon>
    </lineage>
</organism>
<dbReference type="InterPro" id="IPR036291">
    <property type="entry name" value="NAD(P)-bd_dom_sf"/>
</dbReference>
<evidence type="ECO:0000256" key="8">
    <source>
        <dbReference type="ARBA" id="ARBA00023002"/>
    </source>
</evidence>
<comment type="similarity">
    <text evidence="3">Belongs to the homoserine dehydrogenase family.</text>
</comment>
<proteinExistence type="inferred from homology"/>
<evidence type="ECO:0000256" key="7">
    <source>
        <dbReference type="ARBA" id="ARBA00022697"/>
    </source>
</evidence>
<dbReference type="SUPFAM" id="SSF55021">
    <property type="entry name" value="ACT-like"/>
    <property type="match status" value="1"/>
</dbReference>
<accession>A0A7V5LIE2</accession>
<dbReference type="AlphaFoldDB" id="A0A7V5LIE2"/>
<dbReference type="Pfam" id="PF00742">
    <property type="entry name" value="Homoserine_dh"/>
    <property type="match status" value="1"/>
</dbReference>
<dbReference type="NCBIfam" id="NF004976">
    <property type="entry name" value="PRK06349.1"/>
    <property type="match status" value="1"/>
</dbReference>
<dbReference type="UniPathway" id="UPA00051">
    <property type="reaction ID" value="UER00465"/>
</dbReference>
<comment type="caution">
    <text evidence="11">The sequence shown here is derived from an EMBL/GenBank/DDBJ whole genome shotgun (WGS) entry which is preliminary data.</text>
</comment>
<evidence type="ECO:0000256" key="1">
    <source>
        <dbReference type="ARBA" id="ARBA00005056"/>
    </source>
</evidence>
<dbReference type="PROSITE" id="PS51671">
    <property type="entry name" value="ACT"/>
    <property type="match status" value="1"/>
</dbReference>
<feature type="domain" description="ACT" evidence="10">
    <location>
        <begin position="354"/>
        <end position="425"/>
    </location>
</feature>
<dbReference type="InterPro" id="IPR045865">
    <property type="entry name" value="ACT-like_dom_sf"/>
</dbReference>
<dbReference type="CDD" id="cd04881">
    <property type="entry name" value="ACT_HSDH-Hom"/>
    <property type="match status" value="1"/>
</dbReference>
<dbReference type="Pfam" id="PF03447">
    <property type="entry name" value="NAD_binding_3"/>
    <property type="match status" value="1"/>
</dbReference>
<dbReference type="InterPro" id="IPR002912">
    <property type="entry name" value="ACT_dom"/>
</dbReference>
<gene>
    <name evidence="11" type="ORF">ENL21_02515</name>
</gene>
<dbReference type="Gene3D" id="3.30.360.10">
    <property type="entry name" value="Dihydrodipicolinate Reductase, domain 2"/>
    <property type="match status" value="1"/>
</dbReference>
<dbReference type="GO" id="GO:0009086">
    <property type="term" value="P:methionine biosynthetic process"/>
    <property type="evidence" value="ECO:0007669"/>
    <property type="project" value="UniProtKB-KW"/>
</dbReference>
<dbReference type="SUPFAM" id="SSF55347">
    <property type="entry name" value="Glyceraldehyde-3-phosphate dehydrogenase-like, C-terminal domain"/>
    <property type="match status" value="1"/>
</dbReference>
<evidence type="ECO:0000256" key="9">
    <source>
        <dbReference type="ARBA" id="ARBA00023167"/>
    </source>
</evidence>
<dbReference type="GO" id="GO:0050661">
    <property type="term" value="F:NADP binding"/>
    <property type="evidence" value="ECO:0007669"/>
    <property type="project" value="InterPro"/>
</dbReference>
<reference evidence="11" key="1">
    <citation type="journal article" date="2020" name="mSystems">
        <title>Genome- and Community-Level Interaction Insights into Carbon Utilization and Element Cycling Functions of Hydrothermarchaeota in Hydrothermal Sediment.</title>
        <authorList>
            <person name="Zhou Z."/>
            <person name="Liu Y."/>
            <person name="Xu W."/>
            <person name="Pan J."/>
            <person name="Luo Z.H."/>
            <person name="Li M."/>
        </authorList>
    </citation>
    <scope>NUCLEOTIDE SEQUENCE [LARGE SCALE GENOMIC DNA]</scope>
    <source>
        <strain evidence="11">HyVt-76</strain>
    </source>
</reference>
<sequence>MPRKKDINFALLGLGKLGQGFYRLWQAKKEEILRKTGFNLNLKKILVKHKDFERPDWVDNSLITTNLAEIVEDPEIKIAIDAMGGIEPTFQVIKQIIANKIHLISANRTLLAARMHELADQANKNKIYIQPEPALGGGVPIISSIQRDLLANNVKALYGILSGTSNLILTKMTEEHISLKEALKSKEVLQAAESLSIVDYEGSDAAQKVAILAAAAFGIDLSYLEIYAEGIADITEFDVKCADDFGYVFKFLAIIRDYGDRFEVRVHPTLVPKNHPLALVRGEYNAYLIETDLLDDFMVYGRGVGLDATNSLILRDLLFIGNIIRYSPNRLDTYRLNWNDKPVASIEEVESAYYIRFPCKDKPGVIGLIANILGKNNINIASAHAEVEKKYTNSIGFVHILIKRAKEKQVLKSIRDVETLDITSDKVKLFRILKEV</sequence>
<dbReference type="PANTHER" id="PTHR43331">
    <property type="entry name" value="HOMOSERINE DEHYDROGENASE"/>
    <property type="match status" value="1"/>
</dbReference>
<dbReference type="SUPFAM" id="SSF51735">
    <property type="entry name" value="NAD(P)-binding Rossmann-fold domains"/>
    <property type="match status" value="1"/>
</dbReference>
<dbReference type="EC" id="1.1.1.3" evidence="4"/>
<evidence type="ECO:0000259" key="10">
    <source>
        <dbReference type="PROSITE" id="PS51671"/>
    </source>
</evidence>
<dbReference type="PANTHER" id="PTHR43331:SF1">
    <property type="entry name" value="HOMOSERINE DEHYDROGENASE"/>
    <property type="match status" value="1"/>
</dbReference>
<comment type="pathway">
    <text evidence="1">Amino-acid biosynthesis; L-threonine biosynthesis; L-threonine from L-aspartate: step 3/5.</text>
</comment>
<dbReference type="Gene3D" id="3.40.50.720">
    <property type="entry name" value="NAD(P)-binding Rossmann-like Domain"/>
    <property type="match status" value="1"/>
</dbReference>
<evidence type="ECO:0000256" key="6">
    <source>
        <dbReference type="ARBA" id="ARBA00022605"/>
    </source>
</evidence>
<dbReference type="GO" id="GO:0004412">
    <property type="term" value="F:homoserine dehydrogenase activity"/>
    <property type="evidence" value="ECO:0007669"/>
    <property type="project" value="UniProtKB-EC"/>
</dbReference>
<dbReference type="Pfam" id="PF01842">
    <property type="entry name" value="ACT"/>
    <property type="match status" value="1"/>
</dbReference>
<evidence type="ECO:0000256" key="5">
    <source>
        <dbReference type="ARBA" id="ARBA00013376"/>
    </source>
</evidence>
<keyword evidence="9" id="KW-0486">Methionine biosynthesis</keyword>